<sequence length="262" mass="29943">MFNVTSGCPNDNWRAVARASCDTADQFHYLRDEHGNIGWVCAVPIWVEKGRCPVYNNKAKKLDTVVCPNRKCPPIDYRSNEIHVENYCRYPCNHESSTVMPTIFQNEGNHKLIPYIMGLLILLILFVVLATLAIYVYFRKRKSVQKGDEHELENASPSMGNKNDEFSDEFRQLVDGEIEKTNEVDASRYRGNNNSNMQLLEFNNVTNANSKHQITEPKERQNGIFNKEDQLNGPSMAAKDFSKDDDIVVINCIEEVSNTNNT</sequence>
<keyword evidence="2" id="KW-1133">Transmembrane helix</keyword>
<feature type="region of interest" description="Disordered" evidence="1">
    <location>
        <begin position="214"/>
        <end position="239"/>
    </location>
</feature>
<gene>
    <name evidence="4" type="primary">LOC111138158</name>
</gene>
<evidence type="ECO:0000256" key="1">
    <source>
        <dbReference type="SAM" id="MobiDB-lite"/>
    </source>
</evidence>
<keyword evidence="2" id="KW-0812">Transmembrane</keyword>
<dbReference type="RefSeq" id="XP_022345707.1">
    <property type="nucleotide sequence ID" value="XM_022489999.1"/>
</dbReference>
<organism evidence="3 4">
    <name type="scientific">Crassostrea virginica</name>
    <name type="common">Eastern oyster</name>
    <dbReference type="NCBI Taxonomy" id="6565"/>
    <lineage>
        <taxon>Eukaryota</taxon>
        <taxon>Metazoa</taxon>
        <taxon>Spiralia</taxon>
        <taxon>Lophotrochozoa</taxon>
        <taxon>Mollusca</taxon>
        <taxon>Bivalvia</taxon>
        <taxon>Autobranchia</taxon>
        <taxon>Pteriomorphia</taxon>
        <taxon>Ostreida</taxon>
        <taxon>Ostreoidea</taxon>
        <taxon>Ostreidae</taxon>
        <taxon>Crassostrea</taxon>
    </lineage>
</organism>
<name>A0A8B8F0J3_CRAVI</name>
<accession>A0A8B8F0J3</accession>
<dbReference type="GeneID" id="111138158"/>
<dbReference type="KEGG" id="cvn:111138158"/>
<reference evidence="4" key="1">
    <citation type="submission" date="2025-08" db="UniProtKB">
        <authorList>
            <consortium name="RefSeq"/>
        </authorList>
    </citation>
    <scope>IDENTIFICATION</scope>
    <source>
        <tissue evidence="4">Whole sample</tissue>
    </source>
</reference>
<proteinExistence type="predicted"/>
<protein>
    <submittedName>
        <fullName evidence="4">Uncharacterized protein LOC111138158 isoform X1</fullName>
    </submittedName>
</protein>
<evidence type="ECO:0000313" key="3">
    <source>
        <dbReference type="Proteomes" id="UP000694844"/>
    </source>
</evidence>
<feature type="transmembrane region" description="Helical" evidence="2">
    <location>
        <begin position="112"/>
        <end position="138"/>
    </location>
</feature>
<dbReference type="OrthoDB" id="6203974at2759"/>
<keyword evidence="3" id="KW-1185">Reference proteome</keyword>
<feature type="compositionally biased region" description="Basic and acidic residues" evidence="1">
    <location>
        <begin position="214"/>
        <end position="230"/>
    </location>
</feature>
<evidence type="ECO:0000313" key="4">
    <source>
        <dbReference type="RefSeq" id="XP_022345707.1"/>
    </source>
</evidence>
<dbReference type="Proteomes" id="UP000694844">
    <property type="component" value="Chromosome 5"/>
</dbReference>
<keyword evidence="2" id="KW-0472">Membrane</keyword>
<evidence type="ECO:0000256" key="2">
    <source>
        <dbReference type="SAM" id="Phobius"/>
    </source>
</evidence>
<dbReference type="AlphaFoldDB" id="A0A8B8F0J3"/>